<feature type="domain" description="C3HC-type" evidence="3">
    <location>
        <begin position="24"/>
        <end position="80"/>
    </location>
</feature>
<dbReference type="PANTHER" id="PTHR15835:SF16">
    <property type="entry name" value="F20D23.9 PROTEIN"/>
    <property type="match status" value="1"/>
</dbReference>
<proteinExistence type="predicted"/>
<gene>
    <name evidence="4" type="ORF">LSALG_LOCUS5859</name>
</gene>
<protein>
    <recommendedName>
        <fullName evidence="3">C3HC-type domain-containing protein</fullName>
    </recommendedName>
</protein>
<evidence type="ECO:0000313" key="4">
    <source>
        <dbReference type="EMBL" id="CAI9265244.1"/>
    </source>
</evidence>
<accession>A0AA35Y315</accession>
<evidence type="ECO:0000259" key="3">
    <source>
        <dbReference type="Pfam" id="PF07967"/>
    </source>
</evidence>
<dbReference type="Proteomes" id="UP001177003">
    <property type="component" value="Chromosome 0"/>
</dbReference>
<name>A0AA35Y315_LACSI</name>
<comment type="subcellular location">
    <subcellularLocation>
        <location evidence="1">Nucleus</location>
    </subcellularLocation>
</comment>
<reference evidence="4" key="1">
    <citation type="submission" date="2023-04" db="EMBL/GenBank/DDBJ databases">
        <authorList>
            <person name="Vijverberg K."/>
            <person name="Xiong W."/>
            <person name="Schranz E."/>
        </authorList>
    </citation>
    <scope>NUCLEOTIDE SEQUENCE</scope>
</reference>
<organism evidence="4 5">
    <name type="scientific">Lactuca saligna</name>
    <name type="common">Willowleaf lettuce</name>
    <dbReference type="NCBI Taxonomy" id="75948"/>
    <lineage>
        <taxon>Eukaryota</taxon>
        <taxon>Viridiplantae</taxon>
        <taxon>Streptophyta</taxon>
        <taxon>Embryophyta</taxon>
        <taxon>Tracheophyta</taxon>
        <taxon>Spermatophyta</taxon>
        <taxon>Magnoliopsida</taxon>
        <taxon>eudicotyledons</taxon>
        <taxon>Gunneridae</taxon>
        <taxon>Pentapetalae</taxon>
        <taxon>asterids</taxon>
        <taxon>campanulids</taxon>
        <taxon>Asterales</taxon>
        <taxon>Asteraceae</taxon>
        <taxon>Cichorioideae</taxon>
        <taxon>Cichorieae</taxon>
        <taxon>Lactucinae</taxon>
        <taxon>Lactuca</taxon>
    </lineage>
</organism>
<evidence type="ECO:0000256" key="1">
    <source>
        <dbReference type="ARBA" id="ARBA00004123"/>
    </source>
</evidence>
<dbReference type="AlphaFoldDB" id="A0AA35Y315"/>
<evidence type="ECO:0000313" key="5">
    <source>
        <dbReference type="Proteomes" id="UP001177003"/>
    </source>
</evidence>
<sequence length="103" mass="11284">MTLTQAASSLACASRGWANLDIDKIEYLGEEFANQLDEGYQVICPWRGNSCAESLVQFPPTPPSALIGGYKDRCDGLFQFLYLSIVASSTLDQMKVSRGLEIT</sequence>
<dbReference type="Pfam" id="PF07967">
    <property type="entry name" value="zf-C3HC"/>
    <property type="match status" value="1"/>
</dbReference>
<dbReference type="GO" id="GO:0008270">
    <property type="term" value="F:zinc ion binding"/>
    <property type="evidence" value="ECO:0007669"/>
    <property type="project" value="InterPro"/>
</dbReference>
<dbReference type="EMBL" id="OX465086">
    <property type="protein sequence ID" value="CAI9265244.1"/>
    <property type="molecule type" value="Genomic_DNA"/>
</dbReference>
<dbReference type="InterPro" id="IPR012935">
    <property type="entry name" value="NuBaID_N"/>
</dbReference>
<keyword evidence="5" id="KW-1185">Reference proteome</keyword>
<dbReference type="PANTHER" id="PTHR15835">
    <property type="entry name" value="NUCLEAR-INTERACTING PARTNER OF ALK"/>
    <property type="match status" value="1"/>
</dbReference>
<keyword evidence="2" id="KW-0539">Nucleus</keyword>
<evidence type="ECO:0000256" key="2">
    <source>
        <dbReference type="ARBA" id="ARBA00023242"/>
    </source>
</evidence>
<dbReference type="GO" id="GO:0005634">
    <property type="term" value="C:nucleus"/>
    <property type="evidence" value="ECO:0007669"/>
    <property type="project" value="UniProtKB-SubCell"/>
</dbReference>